<dbReference type="Proteomes" id="UP000189295">
    <property type="component" value="Unassembled WGS sequence"/>
</dbReference>
<dbReference type="EMBL" id="MNPW01000011">
    <property type="protein sequence ID" value="ONH51606.1"/>
    <property type="molecule type" value="Genomic_DNA"/>
</dbReference>
<accession>A0A1V2K3C4</accession>
<name>A0A1V2K3C4_PSECE</name>
<gene>
    <name evidence="1" type="ORF">BLL36_22070</name>
</gene>
<dbReference type="NCBIfam" id="TIGR03749">
    <property type="entry name" value="conj_TIGR03749"/>
    <property type="match status" value="1"/>
</dbReference>
<evidence type="ECO:0000313" key="1">
    <source>
        <dbReference type="EMBL" id="ONH51606.1"/>
    </source>
</evidence>
<sequence length="270" mass="29162">MRRMSTLGLTVSLMLWGAAAPAVELMHWERLPLAVPLVINQERVVFIDEAVRVGVPSTLTNKLRVQSTGGTLYLRASEAIAPTRLQLQSVTTGEIILLDIAATPGDQPLEPVRIIKNAQGQATEAESNAAPVPERTPIPVALTRYAAQSLFAPLRTVESLPGVRRVPLKLRTELPTLLPTEHVSSTPIAVWRLGDYWVTAVKLRNRGPASVQLDPRRLQAKLFAAAFQHAFLGPVGSAEDTTIAYLVTRGAGLEQAVLLPPVARGADDES</sequence>
<dbReference type="RefSeq" id="WP_076953672.1">
    <property type="nucleotide sequence ID" value="NZ_MNPW01000011.1"/>
</dbReference>
<dbReference type="AlphaFoldDB" id="A0A1V2K3C4"/>
<protein>
    <submittedName>
        <fullName evidence="1">Integrating conjugative element protein</fullName>
    </submittedName>
</protein>
<reference evidence="1 2" key="1">
    <citation type="submission" date="2016-10" db="EMBL/GenBank/DDBJ databases">
        <title>Pseudomonas lactis sp. nov. and Pseudomonas paralactis sp. nov., isolated from bovine raw milk.</title>
        <authorList>
            <person name="Von Neubeck M."/>
            <person name="Huptas C."/>
            <person name="Glueck C."/>
            <person name="Krewinkel M."/>
            <person name="Stoeckel M."/>
            <person name="Stressler T."/>
            <person name="Fischer L."/>
            <person name="Hinrichs J."/>
            <person name="Scherer S."/>
            <person name="Wenning M."/>
        </authorList>
    </citation>
    <scope>NUCLEOTIDE SEQUENCE [LARGE SCALE GENOMIC DNA]</scope>
    <source>
        <strain evidence="1 2">DSM 17516</strain>
    </source>
</reference>
<dbReference type="OrthoDB" id="7064293at2"/>
<dbReference type="InterPro" id="IPR021844">
    <property type="entry name" value="Integr_conj_element_PFL4704"/>
</dbReference>
<proteinExistence type="predicted"/>
<comment type="caution">
    <text evidence="1">The sequence shown here is derived from an EMBL/GenBank/DDBJ whole genome shotgun (WGS) entry which is preliminary data.</text>
</comment>
<evidence type="ECO:0000313" key="2">
    <source>
        <dbReference type="Proteomes" id="UP000189295"/>
    </source>
</evidence>
<dbReference type="Pfam" id="PF11920">
    <property type="entry name" value="DUF3438"/>
    <property type="match status" value="1"/>
</dbReference>
<organism evidence="1 2">
    <name type="scientific">Pseudomonas cedrina subsp. cedrina</name>
    <dbReference type="NCBI Taxonomy" id="76762"/>
    <lineage>
        <taxon>Bacteria</taxon>
        <taxon>Pseudomonadati</taxon>
        <taxon>Pseudomonadota</taxon>
        <taxon>Gammaproteobacteria</taxon>
        <taxon>Pseudomonadales</taxon>
        <taxon>Pseudomonadaceae</taxon>
        <taxon>Pseudomonas</taxon>
    </lineage>
</organism>